<keyword evidence="2" id="KW-1185">Reference proteome</keyword>
<evidence type="ECO:0008006" key="3">
    <source>
        <dbReference type="Google" id="ProtNLM"/>
    </source>
</evidence>
<dbReference type="Proteomes" id="UP001214250">
    <property type="component" value="Chromosome 1"/>
</dbReference>
<dbReference type="EMBL" id="CP117811">
    <property type="protein sequence ID" value="WDE96846.1"/>
    <property type="molecule type" value="Genomic_DNA"/>
</dbReference>
<evidence type="ECO:0000313" key="1">
    <source>
        <dbReference type="EMBL" id="WDE96846.1"/>
    </source>
</evidence>
<dbReference type="RefSeq" id="WP_274150911.1">
    <property type="nucleotide sequence ID" value="NZ_CP117811.1"/>
</dbReference>
<organism evidence="1 2">
    <name type="scientific">Lentisphaera profundi</name>
    <dbReference type="NCBI Taxonomy" id="1658616"/>
    <lineage>
        <taxon>Bacteria</taxon>
        <taxon>Pseudomonadati</taxon>
        <taxon>Lentisphaerota</taxon>
        <taxon>Lentisphaeria</taxon>
        <taxon>Lentisphaerales</taxon>
        <taxon>Lentisphaeraceae</taxon>
        <taxon>Lentisphaera</taxon>
    </lineage>
</organism>
<accession>A0ABY7VRM2</accession>
<dbReference type="Gene3D" id="3.30.70.1290">
    <property type="entry name" value="Transposase IS200-like"/>
    <property type="match status" value="1"/>
</dbReference>
<proteinExistence type="predicted"/>
<evidence type="ECO:0000313" key="2">
    <source>
        <dbReference type="Proteomes" id="UP001214250"/>
    </source>
</evidence>
<dbReference type="InterPro" id="IPR036515">
    <property type="entry name" value="Transposase_17_sf"/>
</dbReference>
<dbReference type="SUPFAM" id="SSF143422">
    <property type="entry name" value="Transposase IS200-like"/>
    <property type="match status" value="1"/>
</dbReference>
<protein>
    <recommendedName>
        <fullName evidence="3">Transposase IS200-like domain-containing protein</fullName>
    </recommendedName>
</protein>
<gene>
    <name evidence="1" type="ORF">PQO03_02580</name>
</gene>
<name>A0ABY7VRM2_9BACT</name>
<reference evidence="1 2" key="1">
    <citation type="submission" date="2023-02" db="EMBL/GenBank/DDBJ databases">
        <title>Genome sequence of Lentisphaera profundi SAORIC-696.</title>
        <authorList>
            <person name="Kim e."/>
            <person name="Cho J.-C."/>
            <person name="Choi A."/>
            <person name="Kang I."/>
        </authorList>
    </citation>
    <scope>NUCLEOTIDE SEQUENCE [LARGE SCALE GENOMIC DNA]</scope>
    <source>
        <strain evidence="1 2">SAORIC-696</strain>
    </source>
</reference>
<sequence>MKRYLDLESDLCFYNVIIKVPDNTFGNRAYAFNSTHKKRLKEIIFYIERVYELKCLYYTIMSTNAHFIIYCNRDSLDNLSLKEEALHEQEYRGRKYTLDARTCEVRKFRTGLNDLSDFLGNLKKRFTRWYNCQDEKLR</sequence>